<accession>A0A451ABA4</accession>
<dbReference type="CDD" id="cd24015">
    <property type="entry name" value="ASKHA_NBD_PanK-III"/>
    <property type="match status" value="1"/>
</dbReference>
<dbReference type="GO" id="GO:0015937">
    <property type="term" value="P:coenzyme A biosynthetic process"/>
    <property type="evidence" value="ECO:0007669"/>
    <property type="project" value="UniProtKB-UniRule"/>
</dbReference>
<evidence type="ECO:0000256" key="15">
    <source>
        <dbReference type="ARBA" id="ARBA00040883"/>
    </source>
</evidence>
<sequence length="271" mass="28598">MVMNSPCAVLVLDIGNTRMKWAHVAKNGLTDHADAAYTVPQIPKILGKRWRTMNPPCQIVVSNVGKAGVADALSRWTTENWKLQPEYIAAENKAWGVTCAYRDSGTLGPDRWAALIAAHQKFKGPLCVIDCGTAITVDALATDGKHLGGLIIPGIGLMRRTLSRGTGRIGKMPGANTMSAAAQNTWLGRSTQEGVMAGTMWAAVAFIDRVIADLEAEFQKQITCVLAGGGAQTICPLLAGKAACEPDLVLQGLAILAGKVNDSPDTSHTGP</sequence>
<evidence type="ECO:0000256" key="14">
    <source>
        <dbReference type="ARBA" id="ARBA00038036"/>
    </source>
</evidence>
<organism evidence="17">
    <name type="scientific">Candidatus Kentrum sp. TUN</name>
    <dbReference type="NCBI Taxonomy" id="2126343"/>
    <lineage>
        <taxon>Bacteria</taxon>
        <taxon>Pseudomonadati</taxon>
        <taxon>Pseudomonadota</taxon>
        <taxon>Gammaproteobacteria</taxon>
        <taxon>Candidatus Kentrum</taxon>
    </lineage>
</organism>
<comment type="function">
    <text evidence="16">Catalyzes the phosphorylation of pantothenate (Pan), the first step in CoA biosynthesis.</text>
</comment>
<reference evidence="17" key="1">
    <citation type="submission" date="2019-02" db="EMBL/GenBank/DDBJ databases">
        <authorList>
            <person name="Gruber-Vodicka R. H."/>
            <person name="Seah K. B. B."/>
        </authorList>
    </citation>
    <scope>NUCLEOTIDE SEQUENCE</scope>
    <source>
        <strain evidence="17">BECK_BY1</strain>
    </source>
</reference>
<evidence type="ECO:0000256" key="10">
    <source>
        <dbReference type="ARBA" id="ARBA00022777"/>
    </source>
</evidence>
<evidence type="ECO:0000256" key="9">
    <source>
        <dbReference type="ARBA" id="ARBA00022741"/>
    </source>
</evidence>
<evidence type="ECO:0000256" key="11">
    <source>
        <dbReference type="ARBA" id="ARBA00022840"/>
    </source>
</evidence>
<dbReference type="GO" id="GO:0005737">
    <property type="term" value="C:cytoplasm"/>
    <property type="evidence" value="ECO:0007669"/>
    <property type="project" value="UniProtKB-SubCell"/>
</dbReference>
<dbReference type="AlphaFoldDB" id="A0A451ABA4"/>
<evidence type="ECO:0000256" key="12">
    <source>
        <dbReference type="ARBA" id="ARBA00022958"/>
    </source>
</evidence>
<keyword evidence="7 16" id="KW-0963">Cytoplasm</keyword>
<evidence type="ECO:0000256" key="3">
    <source>
        <dbReference type="ARBA" id="ARBA00004496"/>
    </source>
</evidence>
<dbReference type="NCBIfam" id="TIGR00671">
    <property type="entry name" value="baf"/>
    <property type="match status" value="1"/>
</dbReference>
<comment type="cofactor">
    <cofactor evidence="16">
        <name>NH4(+)</name>
        <dbReference type="ChEBI" id="CHEBI:28938"/>
    </cofactor>
    <cofactor evidence="16">
        <name>K(+)</name>
        <dbReference type="ChEBI" id="CHEBI:29103"/>
    </cofactor>
    <text evidence="16">A monovalent cation. Ammonium or potassium.</text>
</comment>
<dbReference type="GO" id="GO:0046872">
    <property type="term" value="F:metal ion binding"/>
    <property type="evidence" value="ECO:0007669"/>
    <property type="project" value="UniProtKB-KW"/>
</dbReference>
<keyword evidence="13 16" id="KW-0173">Coenzyme A biosynthesis</keyword>
<feature type="binding site" evidence="16">
    <location>
        <begin position="108"/>
        <end position="111"/>
    </location>
    <ligand>
        <name>substrate</name>
    </ligand>
</feature>
<feature type="active site" description="Proton acceptor" evidence="16">
    <location>
        <position position="110"/>
    </location>
</feature>
<protein>
    <recommendedName>
        <fullName evidence="15 16">Type III pantothenate kinase</fullName>
        <ecNumber evidence="6 16">2.7.1.33</ecNumber>
    </recommendedName>
    <alternativeName>
        <fullName evidence="16">PanK-III</fullName>
    </alternativeName>
    <alternativeName>
        <fullName evidence="16">Pantothenic acid kinase</fullName>
    </alternativeName>
</protein>
<dbReference type="EC" id="2.7.1.33" evidence="6 16"/>
<evidence type="ECO:0000256" key="6">
    <source>
        <dbReference type="ARBA" id="ARBA00012102"/>
    </source>
</evidence>
<evidence type="ECO:0000256" key="7">
    <source>
        <dbReference type="ARBA" id="ARBA00022490"/>
    </source>
</evidence>
<keyword evidence="8 16" id="KW-0808">Transferase</keyword>
<feature type="binding site" evidence="16">
    <location>
        <position position="191"/>
    </location>
    <ligand>
        <name>substrate</name>
    </ligand>
</feature>
<comment type="subcellular location">
    <subcellularLocation>
        <location evidence="3 16">Cytoplasm</location>
    </subcellularLocation>
</comment>
<comment type="similarity">
    <text evidence="14 16">Belongs to the type III pantothenate kinase family.</text>
</comment>
<keyword evidence="9 16" id="KW-0547">Nucleotide-binding</keyword>
<dbReference type="Pfam" id="PF03309">
    <property type="entry name" value="Pan_kinase"/>
    <property type="match status" value="1"/>
</dbReference>
<comment type="pathway">
    <text evidence="4 16">Cofactor biosynthesis; coenzyme A biosynthesis; CoA from (R)-pantothenate: step 1/5.</text>
</comment>
<proteinExistence type="inferred from homology"/>
<evidence type="ECO:0000256" key="16">
    <source>
        <dbReference type="HAMAP-Rule" id="MF_01274"/>
    </source>
</evidence>
<evidence type="ECO:0000313" key="17">
    <source>
        <dbReference type="EMBL" id="VFK63315.1"/>
    </source>
</evidence>
<comment type="catalytic activity">
    <reaction evidence="1 16">
        <text>(R)-pantothenate + ATP = (R)-4'-phosphopantothenate + ADP + H(+)</text>
        <dbReference type="Rhea" id="RHEA:16373"/>
        <dbReference type="ChEBI" id="CHEBI:10986"/>
        <dbReference type="ChEBI" id="CHEBI:15378"/>
        <dbReference type="ChEBI" id="CHEBI:29032"/>
        <dbReference type="ChEBI" id="CHEBI:30616"/>
        <dbReference type="ChEBI" id="CHEBI:456216"/>
        <dbReference type="EC" id="2.7.1.33"/>
    </reaction>
</comment>
<dbReference type="InterPro" id="IPR004619">
    <property type="entry name" value="Type_III_PanK"/>
</dbReference>
<feature type="binding site" evidence="16">
    <location>
        <position position="130"/>
    </location>
    <ligand>
        <name>K(+)</name>
        <dbReference type="ChEBI" id="CHEBI:29103"/>
    </ligand>
</feature>
<evidence type="ECO:0000256" key="8">
    <source>
        <dbReference type="ARBA" id="ARBA00022679"/>
    </source>
</evidence>
<dbReference type="GO" id="GO:0004594">
    <property type="term" value="F:pantothenate kinase activity"/>
    <property type="evidence" value="ECO:0007669"/>
    <property type="project" value="UniProtKB-UniRule"/>
</dbReference>
<evidence type="ECO:0000256" key="13">
    <source>
        <dbReference type="ARBA" id="ARBA00022993"/>
    </source>
</evidence>
<dbReference type="InterPro" id="IPR043129">
    <property type="entry name" value="ATPase_NBD"/>
</dbReference>
<comment type="subunit">
    <text evidence="5 16">Homodimer.</text>
</comment>
<feature type="binding site" evidence="16">
    <location>
        <position position="133"/>
    </location>
    <ligand>
        <name>ATP</name>
        <dbReference type="ChEBI" id="CHEBI:30616"/>
    </ligand>
</feature>
<evidence type="ECO:0000256" key="4">
    <source>
        <dbReference type="ARBA" id="ARBA00005225"/>
    </source>
</evidence>
<evidence type="ECO:0000256" key="2">
    <source>
        <dbReference type="ARBA" id="ARBA00001958"/>
    </source>
</evidence>
<dbReference type="UniPathway" id="UPA00241">
    <property type="reaction ID" value="UER00352"/>
</dbReference>
<dbReference type="Gene3D" id="3.30.420.40">
    <property type="match status" value="2"/>
</dbReference>
<name>A0A451ABA4_9GAMM</name>
<dbReference type="HAMAP" id="MF_01274">
    <property type="entry name" value="Pantothen_kinase_3"/>
    <property type="match status" value="1"/>
</dbReference>
<keyword evidence="11 16" id="KW-0067">ATP-binding</keyword>
<keyword evidence="16" id="KW-0479">Metal-binding</keyword>
<dbReference type="GO" id="GO:0005524">
    <property type="term" value="F:ATP binding"/>
    <property type="evidence" value="ECO:0007669"/>
    <property type="project" value="UniProtKB-UniRule"/>
</dbReference>
<comment type="cofactor">
    <cofactor evidence="2">
        <name>K(+)</name>
        <dbReference type="ChEBI" id="CHEBI:29103"/>
    </cofactor>
</comment>
<feature type="binding site" evidence="16">
    <location>
        <position position="101"/>
    </location>
    <ligand>
        <name>substrate</name>
    </ligand>
</feature>
<feature type="binding site" evidence="16">
    <location>
        <begin position="13"/>
        <end position="20"/>
    </location>
    <ligand>
        <name>ATP</name>
        <dbReference type="ChEBI" id="CHEBI:30616"/>
    </ligand>
</feature>
<keyword evidence="10 16" id="KW-0418">Kinase</keyword>
<keyword evidence="12 16" id="KW-0630">Potassium</keyword>
<dbReference type="EMBL" id="CAADFX010000207">
    <property type="protein sequence ID" value="VFK63315.1"/>
    <property type="molecule type" value="Genomic_DNA"/>
</dbReference>
<evidence type="ECO:0000256" key="1">
    <source>
        <dbReference type="ARBA" id="ARBA00001206"/>
    </source>
</evidence>
<dbReference type="SUPFAM" id="SSF53067">
    <property type="entry name" value="Actin-like ATPase domain"/>
    <property type="match status" value="2"/>
</dbReference>
<gene>
    <name evidence="16" type="primary">coaX</name>
    <name evidence="17" type="ORF">BECKTUN1418D_GA0071000_12074</name>
</gene>
<dbReference type="PANTHER" id="PTHR34265:SF1">
    <property type="entry name" value="TYPE III PANTOTHENATE KINASE"/>
    <property type="match status" value="1"/>
</dbReference>
<evidence type="ECO:0000256" key="5">
    <source>
        <dbReference type="ARBA" id="ARBA00011738"/>
    </source>
</evidence>
<dbReference type="PANTHER" id="PTHR34265">
    <property type="entry name" value="TYPE III PANTOTHENATE KINASE"/>
    <property type="match status" value="1"/>
</dbReference>